<protein>
    <submittedName>
        <fullName evidence="8">Receptor-like serine/threonine-protein kinase</fullName>
    </submittedName>
</protein>
<dbReference type="CDD" id="cd01098">
    <property type="entry name" value="PAN_AP_plant"/>
    <property type="match status" value="1"/>
</dbReference>
<comment type="caution">
    <text evidence="8">The sequence shown here is derived from an EMBL/GenBank/DDBJ whole genome shotgun (WGS) entry which is preliminary data.</text>
</comment>
<keyword evidence="4" id="KW-0472">Membrane</keyword>
<dbReference type="InterPro" id="IPR001480">
    <property type="entry name" value="Bulb-type_lectin_dom"/>
</dbReference>
<feature type="chain" id="PRO_5041926768" evidence="5">
    <location>
        <begin position="27"/>
        <end position="627"/>
    </location>
</feature>
<evidence type="ECO:0000256" key="4">
    <source>
        <dbReference type="SAM" id="Phobius"/>
    </source>
</evidence>
<feature type="domain" description="Apple" evidence="7">
    <location>
        <begin position="342"/>
        <end position="428"/>
    </location>
</feature>
<keyword evidence="8" id="KW-0418">Kinase</keyword>
<evidence type="ECO:0000259" key="7">
    <source>
        <dbReference type="PROSITE" id="PS50948"/>
    </source>
</evidence>
<evidence type="ECO:0000259" key="6">
    <source>
        <dbReference type="PROSITE" id="PS50927"/>
    </source>
</evidence>
<dbReference type="SMART" id="SM00108">
    <property type="entry name" value="B_lectin"/>
    <property type="match status" value="1"/>
</dbReference>
<organism evidence="8 9">
    <name type="scientific">Heracleum sosnowskyi</name>
    <dbReference type="NCBI Taxonomy" id="360622"/>
    <lineage>
        <taxon>Eukaryota</taxon>
        <taxon>Viridiplantae</taxon>
        <taxon>Streptophyta</taxon>
        <taxon>Embryophyta</taxon>
        <taxon>Tracheophyta</taxon>
        <taxon>Spermatophyta</taxon>
        <taxon>Magnoliopsida</taxon>
        <taxon>eudicotyledons</taxon>
        <taxon>Gunneridae</taxon>
        <taxon>Pentapetalae</taxon>
        <taxon>asterids</taxon>
        <taxon>campanulids</taxon>
        <taxon>Apiales</taxon>
        <taxon>Apiaceae</taxon>
        <taxon>Apioideae</taxon>
        <taxon>apioid superclade</taxon>
        <taxon>Tordylieae</taxon>
        <taxon>Tordyliinae</taxon>
        <taxon>Heracleum</taxon>
    </lineage>
</organism>
<keyword evidence="2" id="KW-1015">Disulfide bond</keyword>
<dbReference type="CDD" id="cd00028">
    <property type="entry name" value="B_lectin"/>
    <property type="match status" value="1"/>
</dbReference>
<dbReference type="Proteomes" id="UP001237642">
    <property type="component" value="Unassembled WGS sequence"/>
</dbReference>
<dbReference type="SUPFAM" id="SSF51110">
    <property type="entry name" value="alpha-D-mannose-specific plant lectins"/>
    <property type="match status" value="1"/>
</dbReference>
<keyword evidence="9" id="KW-1185">Reference proteome</keyword>
<feature type="domain" description="Bulb-type lectin" evidence="6">
    <location>
        <begin position="27"/>
        <end position="148"/>
    </location>
</feature>
<dbReference type="InterPro" id="IPR000858">
    <property type="entry name" value="S_locus_glycoprot_dom"/>
</dbReference>
<dbReference type="AlphaFoldDB" id="A0AAD8MXT5"/>
<evidence type="ECO:0000313" key="9">
    <source>
        <dbReference type="Proteomes" id="UP001237642"/>
    </source>
</evidence>
<dbReference type="InterPro" id="IPR036426">
    <property type="entry name" value="Bulb-type_lectin_dom_sf"/>
</dbReference>
<dbReference type="PANTHER" id="PTHR32444">
    <property type="entry name" value="BULB-TYPE LECTIN DOMAIN-CONTAINING PROTEIN"/>
    <property type="match status" value="1"/>
</dbReference>
<reference evidence="8" key="2">
    <citation type="submission" date="2023-05" db="EMBL/GenBank/DDBJ databases">
        <authorList>
            <person name="Schelkunov M.I."/>
        </authorList>
    </citation>
    <scope>NUCLEOTIDE SEQUENCE</scope>
    <source>
        <strain evidence="8">Hsosn_3</strain>
        <tissue evidence="8">Leaf</tissue>
    </source>
</reference>
<dbReference type="PROSITE" id="PS50948">
    <property type="entry name" value="PAN"/>
    <property type="match status" value="1"/>
</dbReference>
<dbReference type="Gene3D" id="2.90.10.10">
    <property type="entry name" value="Bulb-type lectin domain"/>
    <property type="match status" value="1"/>
</dbReference>
<keyword evidence="3" id="KW-0325">Glycoprotein</keyword>
<dbReference type="Pfam" id="PF01453">
    <property type="entry name" value="B_lectin"/>
    <property type="match status" value="1"/>
</dbReference>
<feature type="transmembrane region" description="Helical" evidence="4">
    <location>
        <begin position="438"/>
        <end position="461"/>
    </location>
</feature>
<feature type="signal peptide" evidence="5">
    <location>
        <begin position="1"/>
        <end position="26"/>
    </location>
</feature>
<gene>
    <name evidence="8" type="ORF">POM88_017129</name>
</gene>
<accession>A0AAD8MXT5</accession>
<keyword evidence="4" id="KW-1133">Transmembrane helix</keyword>
<dbReference type="SMART" id="SM00473">
    <property type="entry name" value="PAN_AP"/>
    <property type="match status" value="1"/>
</dbReference>
<dbReference type="GO" id="GO:0016301">
    <property type="term" value="F:kinase activity"/>
    <property type="evidence" value="ECO:0007669"/>
    <property type="project" value="UniProtKB-KW"/>
</dbReference>
<keyword evidence="1 5" id="KW-0732">Signal</keyword>
<sequence>MDAKESYIFMLISLFLCLFNIHLCFGAESISANQSLSGDETIVSSGGNYELGFFKPGNSSKYYIGIWYKKVSEQTVVWVANREKPVTNKNSSELKIVNGNLVLLDESQTRVWSTDTRSDFPNIEAVLFDEGNFVLRNGPSSILWQSLDYPTDTWLPGTKISFDKRTNKTKTLTSWKNSEDPSPGLYTLEVDPIGNQGVIMWNRSKWIWYSGYWDGEAFSRVPEMLNQNSYSLFNFSYTSNKNETSFSYSSIRTLSFISRLVIDNSGQIKLLSWLDKTNKWSFIWSEPKQQCEVSDVCGAYGICNQLALPFCNCLPAYKSRFEKSWILGDYSGGCVRNIELECGKSNPSNGGKDMFGKYSYIKLPNNSQPVSLVRSMTGCKSICLSNCSCSAYAYHDSACFTWRGDLFNMQQLSKENVDGKVIYIRLNSLEFSKESRKVVYAIVGGSSLVAVIILVGLILVWKSRRAGERAVEGTLMAFGYKDMQSATKNFSDRRNMEQTQDGKVNFFPARAATVTIDGGDILSILDPNLNHIADIEEVTRICRLACWCIQDDENARPSMSQIVQILEGVLEVNLPPDPRNFQLFLDMNNEEDIVFFTDKSPSLSLLMKSDPLWTSSLSNNSTSSGRS</sequence>
<dbReference type="Gene3D" id="1.10.510.10">
    <property type="entry name" value="Transferase(Phosphotransferase) domain 1"/>
    <property type="match status" value="1"/>
</dbReference>
<name>A0AAD8MXT5_9APIA</name>
<dbReference type="Pfam" id="PF00954">
    <property type="entry name" value="S_locus_glycop"/>
    <property type="match status" value="1"/>
</dbReference>
<proteinExistence type="predicted"/>
<evidence type="ECO:0000313" key="8">
    <source>
        <dbReference type="EMBL" id="KAK1388951.1"/>
    </source>
</evidence>
<reference evidence="8" key="1">
    <citation type="submission" date="2023-02" db="EMBL/GenBank/DDBJ databases">
        <title>Genome of toxic invasive species Heracleum sosnowskyi carries increased number of genes despite the absence of recent whole-genome duplications.</title>
        <authorList>
            <person name="Schelkunov M."/>
            <person name="Shtratnikova V."/>
            <person name="Makarenko M."/>
            <person name="Klepikova A."/>
            <person name="Omelchenko D."/>
            <person name="Novikova G."/>
            <person name="Obukhova E."/>
            <person name="Bogdanov V."/>
            <person name="Penin A."/>
            <person name="Logacheva M."/>
        </authorList>
    </citation>
    <scope>NUCLEOTIDE SEQUENCE</scope>
    <source>
        <strain evidence="8">Hsosn_3</strain>
        <tissue evidence="8">Leaf</tissue>
    </source>
</reference>
<dbReference type="InterPro" id="IPR003609">
    <property type="entry name" value="Pan_app"/>
</dbReference>
<keyword evidence="8" id="KW-0808">Transferase</keyword>
<dbReference type="GO" id="GO:0048544">
    <property type="term" value="P:recognition of pollen"/>
    <property type="evidence" value="ECO:0007669"/>
    <property type="project" value="InterPro"/>
</dbReference>
<evidence type="ECO:0000256" key="2">
    <source>
        <dbReference type="ARBA" id="ARBA00023157"/>
    </source>
</evidence>
<evidence type="ECO:0000256" key="3">
    <source>
        <dbReference type="ARBA" id="ARBA00023180"/>
    </source>
</evidence>
<dbReference type="FunFam" id="2.90.10.10:FF:000005">
    <property type="entry name" value="G-type lectin S-receptor-like serine/threonine-protein kinase"/>
    <property type="match status" value="1"/>
</dbReference>
<dbReference type="EMBL" id="JAUIZM010000004">
    <property type="protein sequence ID" value="KAK1388951.1"/>
    <property type="molecule type" value="Genomic_DNA"/>
</dbReference>
<dbReference type="PANTHER" id="PTHR32444:SF247">
    <property type="entry name" value="OS01G0958200 PROTEIN"/>
    <property type="match status" value="1"/>
</dbReference>
<keyword evidence="4" id="KW-0812">Transmembrane</keyword>
<evidence type="ECO:0000256" key="5">
    <source>
        <dbReference type="SAM" id="SignalP"/>
    </source>
</evidence>
<dbReference type="PROSITE" id="PS50927">
    <property type="entry name" value="BULB_LECTIN"/>
    <property type="match status" value="1"/>
</dbReference>
<keyword evidence="8" id="KW-0675">Receptor</keyword>
<evidence type="ECO:0000256" key="1">
    <source>
        <dbReference type="ARBA" id="ARBA00022729"/>
    </source>
</evidence>
<dbReference type="Pfam" id="PF08276">
    <property type="entry name" value="PAN_2"/>
    <property type="match status" value="1"/>
</dbReference>